<dbReference type="Gene3D" id="1.25.10.90">
    <property type="match status" value="1"/>
</dbReference>
<dbReference type="RefSeq" id="WP_006867182.1">
    <property type="nucleotide sequence ID" value="NZ_BAHE01000020.1"/>
</dbReference>
<dbReference type="Pfam" id="PF08713">
    <property type="entry name" value="DNA_alkylation"/>
    <property type="match status" value="1"/>
</dbReference>
<dbReference type="PANTHER" id="PTHR41291:SF1">
    <property type="entry name" value="DNA ALKYLATION REPAIR PROTEIN"/>
    <property type="match status" value="1"/>
</dbReference>
<proteinExistence type="predicted"/>
<dbReference type="CDD" id="cd06561">
    <property type="entry name" value="AlkD_like"/>
    <property type="match status" value="1"/>
</dbReference>
<dbReference type="SUPFAM" id="SSF48371">
    <property type="entry name" value="ARM repeat"/>
    <property type="match status" value="1"/>
</dbReference>
<protein>
    <recommendedName>
        <fullName evidence="3">DNA alkylation repair enzyme</fullName>
    </recommendedName>
</protein>
<comment type="caution">
    <text evidence="1">The sequence shown here is derived from an EMBL/GenBank/DDBJ whole genome shotgun (WGS) entry which is preliminary data.</text>
</comment>
<reference evidence="1 2" key="1">
    <citation type="submission" date="2012-08" db="EMBL/GenBank/DDBJ databases">
        <title>Whole genome shotgun sequence of Gordonia namibiensis NBRC 108229.</title>
        <authorList>
            <person name="Isaki-Nakamura S."/>
            <person name="Hosoyama A."/>
            <person name="Tsuchikane K."/>
            <person name="Katsumata H."/>
            <person name="Baba S."/>
            <person name="Yamazaki S."/>
            <person name="Fujita N."/>
        </authorList>
    </citation>
    <scope>NUCLEOTIDE SEQUENCE [LARGE SCALE GENOMIC DNA]</scope>
    <source>
        <strain evidence="1 2">NBRC 108229</strain>
    </source>
</reference>
<dbReference type="Proteomes" id="UP000035058">
    <property type="component" value="Unassembled WGS sequence"/>
</dbReference>
<accession>K6X9E0</accession>
<evidence type="ECO:0000313" key="1">
    <source>
        <dbReference type="EMBL" id="GAC01003.1"/>
    </source>
</evidence>
<dbReference type="PANTHER" id="PTHR41291">
    <property type="entry name" value="DNA ALKYLATION REPAIR PROTEIN"/>
    <property type="match status" value="1"/>
</dbReference>
<evidence type="ECO:0008006" key="3">
    <source>
        <dbReference type="Google" id="ProtNLM"/>
    </source>
</evidence>
<gene>
    <name evidence="1" type="ORF">GONAM_20_01480</name>
</gene>
<sequence>MAAVDDVLAELESLGSEQTRKTYRRHGVGDNQFGVSYSALGKLKKRIKTDHELALGLWDSGNHDARVLASMIADPEKSDPTLLGAWARDVDNYTLSDAVSGYAASTPLAKDTAERWIESDHEFVAAMGWGILATIATKDKKLPDSYFRQLLSRIERDIASGQNRERYSMNTALIAIGVRNDALESEALAVAARIGTVVVDHGDTSCKTPDAAAYIAKTKEHRARKR</sequence>
<organism evidence="1 2">
    <name type="scientific">Gordonia namibiensis NBRC 108229</name>
    <dbReference type="NCBI Taxonomy" id="1208314"/>
    <lineage>
        <taxon>Bacteria</taxon>
        <taxon>Bacillati</taxon>
        <taxon>Actinomycetota</taxon>
        <taxon>Actinomycetes</taxon>
        <taxon>Mycobacteriales</taxon>
        <taxon>Gordoniaceae</taxon>
        <taxon>Gordonia</taxon>
    </lineage>
</organism>
<keyword evidence="2" id="KW-1185">Reference proteome</keyword>
<name>K6X9E0_9ACTN</name>
<dbReference type="EMBL" id="BAHE01000020">
    <property type="protein sequence ID" value="GAC01003.1"/>
    <property type="molecule type" value="Genomic_DNA"/>
</dbReference>
<evidence type="ECO:0000313" key="2">
    <source>
        <dbReference type="Proteomes" id="UP000035058"/>
    </source>
</evidence>
<dbReference type="InterPro" id="IPR016024">
    <property type="entry name" value="ARM-type_fold"/>
</dbReference>
<dbReference type="AlphaFoldDB" id="K6X9E0"/>
<dbReference type="InterPro" id="IPR014825">
    <property type="entry name" value="DNA_alkylation"/>
</dbReference>